<gene>
    <name evidence="1" type="ORF">V7S98_09900</name>
</gene>
<keyword evidence="2" id="KW-1185">Reference proteome</keyword>
<protein>
    <submittedName>
        <fullName evidence="1">Uncharacterized protein</fullName>
    </submittedName>
</protein>
<organism evidence="1 2">
    <name type="scientific">Pseudomonas farsensis</name>
    <dbReference type="NCBI Taxonomy" id="2745492"/>
    <lineage>
        <taxon>Bacteria</taxon>
        <taxon>Pseudomonadati</taxon>
        <taxon>Pseudomonadota</taxon>
        <taxon>Gammaproteobacteria</taxon>
        <taxon>Pseudomonadales</taxon>
        <taxon>Pseudomonadaceae</taxon>
        <taxon>Pseudomonas</taxon>
    </lineage>
</organism>
<dbReference type="EMBL" id="JBBHLC010000021">
    <property type="protein sequence ID" value="MEJ5863536.1"/>
    <property type="molecule type" value="Genomic_DNA"/>
</dbReference>
<proteinExistence type="predicted"/>
<evidence type="ECO:0000313" key="2">
    <source>
        <dbReference type="Proteomes" id="UP001380290"/>
    </source>
</evidence>
<reference evidence="1 2" key="1">
    <citation type="submission" date="2024-02" db="EMBL/GenBank/DDBJ databases">
        <title>Identification of pathogenicity and growth-promoting function of Pseudomonas putida variant.</title>
        <authorList>
            <person name="Sun J."/>
        </authorList>
    </citation>
    <scope>NUCLEOTIDE SEQUENCE [LARGE SCALE GENOMIC DNA]</scope>
    <source>
        <strain evidence="1 2">A03</strain>
    </source>
</reference>
<sequence>MSKQFYLQDSRSNTGDGLMFWALGGGYTTNLDKAELFTQKQAYSHRETDIPWPKDYVDARAHLGVDHQYINLDEASDRLRPGCIVALQIPGHWNGNDIAFARWPIGHTYRFEKAHHLTLEAADAIGNTPEEALIWPLSYLEAKARRLVHQRDVSIEEALQGTGIEVVKLRKQLKPWERPPNCQGCGRFISWDGRFLNNCKNCGGNNCP</sequence>
<evidence type="ECO:0000313" key="1">
    <source>
        <dbReference type="EMBL" id="MEJ5863536.1"/>
    </source>
</evidence>
<dbReference type="Proteomes" id="UP001380290">
    <property type="component" value="Unassembled WGS sequence"/>
</dbReference>
<accession>A0ABU8QSF9</accession>
<comment type="caution">
    <text evidence="1">The sequence shown here is derived from an EMBL/GenBank/DDBJ whole genome shotgun (WGS) entry which is preliminary data.</text>
</comment>
<dbReference type="RefSeq" id="WP_339599120.1">
    <property type="nucleotide sequence ID" value="NZ_JBBHLC010000021.1"/>
</dbReference>
<name>A0ABU8QSF9_9PSED</name>